<organism evidence="1">
    <name type="scientific">marine metagenome</name>
    <dbReference type="NCBI Taxonomy" id="408172"/>
    <lineage>
        <taxon>unclassified sequences</taxon>
        <taxon>metagenomes</taxon>
        <taxon>ecological metagenomes</taxon>
    </lineage>
</organism>
<dbReference type="EMBL" id="UINC01003502">
    <property type="protein sequence ID" value="SVA06881.1"/>
    <property type="molecule type" value="Genomic_DNA"/>
</dbReference>
<name>A0A381SUB0_9ZZZZ</name>
<dbReference type="AlphaFoldDB" id="A0A381SUB0"/>
<protein>
    <submittedName>
        <fullName evidence="1">Uncharacterized protein</fullName>
    </submittedName>
</protein>
<proteinExistence type="predicted"/>
<sequence length="27" mass="3126">MFNIFKKKSKQFDLVNQSLAELVLLNG</sequence>
<reference evidence="1" key="1">
    <citation type="submission" date="2018-05" db="EMBL/GenBank/DDBJ databases">
        <authorList>
            <person name="Lanie J.A."/>
            <person name="Ng W.-L."/>
            <person name="Kazmierczak K.M."/>
            <person name="Andrzejewski T.M."/>
            <person name="Davidsen T.M."/>
            <person name="Wayne K.J."/>
            <person name="Tettelin H."/>
            <person name="Glass J.I."/>
            <person name="Rusch D."/>
            <person name="Podicherti R."/>
            <person name="Tsui H.-C.T."/>
            <person name="Winkler M.E."/>
        </authorList>
    </citation>
    <scope>NUCLEOTIDE SEQUENCE</scope>
</reference>
<evidence type="ECO:0000313" key="1">
    <source>
        <dbReference type="EMBL" id="SVA06881.1"/>
    </source>
</evidence>
<gene>
    <name evidence="1" type="ORF">METZ01_LOCUS59735</name>
</gene>
<accession>A0A381SUB0</accession>